<feature type="domain" description="MHD1" evidence="1">
    <location>
        <begin position="219"/>
        <end position="347"/>
    </location>
</feature>
<evidence type="ECO:0000313" key="3">
    <source>
        <dbReference type="Proteomes" id="UP000288805"/>
    </source>
</evidence>
<comment type="caution">
    <text evidence="2">The sequence shown here is derived from an EMBL/GenBank/DDBJ whole genome shotgun (WGS) entry which is preliminary data.</text>
</comment>
<dbReference type="PROSITE" id="PS51258">
    <property type="entry name" value="MHD1"/>
    <property type="match status" value="1"/>
</dbReference>
<accession>A0A438I8E6</accession>
<reference evidence="2 3" key="1">
    <citation type="journal article" date="2018" name="PLoS Genet.">
        <title>Population sequencing reveals clonal diversity and ancestral inbreeding in the grapevine cultivar Chardonnay.</title>
        <authorList>
            <person name="Roach M.J."/>
            <person name="Johnson D.L."/>
            <person name="Bohlmann J."/>
            <person name="van Vuuren H.J."/>
            <person name="Jones S.J."/>
            <person name="Pretorius I.S."/>
            <person name="Schmidt S.A."/>
            <person name="Borneman A.R."/>
        </authorList>
    </citation>
    <scope>NUCLEOTIDE SEQUENCE [LARGE SCALE GENOMIC DNA]</scope>
    <source>
        <strain evidence="3">cv. Chardonnay</strain>
        <tissue evidence="2">Leaf</tissue>
    </source>
</reference>
<dbReference type="InterPro" id="IPR008528">
    <property type="entry name" value="unc-13_homologue"/>
</dbReference>
<name>A0A438I8E6_VITVI</name>
<dbReference type="PANTHER" id="PTHR31280:SF2">
    <property type="entry name" value="PROTEIN UNC-13 HOMOLOG"/>
    <property type="match status" value="1"/>
</dbReference>
<organism evidence="2 3">
    <name type="scientific">Vitis vinifera</name>
    <name type="common">Grape</name>
    <dbReference type="NCBI Taxonomy" id="29760"/>
    <lineage>
        <taxon>Eukaryota</taxon>
        <taxon>Viridiplantae</taxon>
        <taxon>Streptophyta</taxon>
        <taxon>Embryophyta</taxon>
        <taxon>Tracheophyta</taxon>
        <taxon>Spermatophyta</taxon>
        <taxon>Magnoliopsida</taxon>
        <taxon>eudicotyledons</taxon>
        <taxon>Gunneridae</taxon>
        <taxon>Pentapetalae</taxon>
        <taxon>rosids</taxon>
        <taxon>Vitales</taxon>
        <taxon>Vitaceae</taxon>
        <taxon>Viteae</taxon>
        <taxon>Vitis</taxon>
    </lineage>
</organism>
<dbReference type="InterPro" id="IPR014770">
    <property type="entry name" value="Munc13_1"/>
</dbReference>
<protein>
    <recommendedName>
        <fullName evidence="1">MHD1 domain-containing protein</fullName>
    </recommendedName>
</protein>
<dbReference type="Proteomes" id="UP000288805">
    <property type="component" value="Unassembled WGS sequence"/>
</dbReference>
<gene>
    <name evidence="2" type="ORF">CK203_032779</name>
</gene>
<dbReference type="PANTHER" id="PTHR31280">
    <property type="entry name" value="PROTEIN UNC-13 HOMOLOG"/>
    <property type="match status" value="1"/>
</dbReference>
<dbReference type="EMBL" id="QGNW01000132">
    <property type="protein sequence ID" value="RVW92983.1"/>
    <property type="molecule type" value="Genomic_DNA"/>
</dbReference>
<dbReference type="AlphaFoldDB" id="A0A438I8E6"/>
<sequence length="544" mass="59116">MCLNTFQVMIDATTLNHALNHKNMVLRIATCKGSPVGLGEHSEALSYGQHPGVWVSMESPKDLAMEGPIGQEKVSGRQLKADQLLSLLLICNVKGSVMMEEIVAVAMISRRLLLEEPVGAIESTLVTDQEQIEAYVSSSTKHAFARVVETLDTTHEHPLALLAEETKKLLNKATALYMPVLSRRNPQATFVAASLLHRLYGNKLKPFLDGAEHLTEDVVSVFPAADSLEQCIIAVITTSCEEGTADAYCRKLTQYQIETISGTLVMRWVNAQLARVLGWVERAIQQENDGKSGFYEMSIGFKYDIISIQACKGASMDLGQRPVARAHSGLAYAKAFGLGLEKALVSAKFGPPFKPKAPAPSSDLGQGSPKCPSCLRKRAFAPTPCTIGTPRMEATTSTVAEISFPAKTHSSQGGSFFGLVESSPREVEASLNPLSMMLRDGSTVVLTDALGLVLENEALVLVDCDVAKQGELSAELPCEEGWSEEEFSKLTHFSKVLGMLVEGHEVEILALLKKLKLRIGSSTLCKKWLAKRTDQSSWELIPVD</sequence>
<evidence type="ECO:0000313" key="2">
    <source>
        <dbReference type="EMBL" id="RVW92983.1"/>
    </source>
</evidence>
<evidence type="ECO:0000259" key="1">
    <source>
        <dbReference type="PROSITE" id="PS51258"/>
    </source>
</evidence>
<proteinExistence type="predicted"/>